<name>A0A2N4U8A1_9BURK</name>
<keyword evidence="1" id="KW-0328">Glycosyltransferase</keyword>
<reference evidence="8 9" key="1">
    <citation type="submission" date="2017-10" db="EMBL/GenBank/DDBJ databases">
        <title>Two draft genome sequences of Pusillimonas sp. strains isolated from a nitrate- and radionuclide-contaminated groundwater in Russia.</title>
        <authorList>
            <person name="Grouzdev D.S."/>
            <person name="Tourova T.P."/>
            <person name="Goeva M.A."/>
            <person name="Babich T.L."/>
            <person name="Sokolova D.S."/>
            <person name="Abdullin R."/>
            <person name="Poltaraus A.B."/>
            <person name="Toshchakov S.V."/>
            <person name="Nazina T.N."/>
        </authorList>
    </citation>
    <scope>NUCLEOTIDE SEQUENCE [LARGE SCALE GENOMIC DNA]</scope>
    <source>
        <strain evidence="8 9">JR1/69-3-13</strain>
    </source>
</reference>
<dbReference type="AlphaFoldDB" id="A0A2N4U8A1"/>
<dbReference type="PIRSF" id="PIRSF015557">
    <property type="entry name" value="UCP015557"/>
    <property type="match status" value="1"/>
</dbReference>
<evidence type="ECO:0000256" key="3">
    <source>
        <dbReference type="ARBA" id="ARBA00024303"/>
    </source>
</evidence>
<dbReference type="GO" id="GO:0106361">
    <property type="term" value="F:protein-arginine rhamnosyltransferase activity"/>
    <property type="evidence" value="ECO:0007669"/>
    <property type="project" value="InterPro"/>
</dbReference>
<dbReference type="EMBL" id="PDNW01000002">
    <property type="protein sequence ID" value="PLC51241.1"/>
    <property type="molecule type" value="Genomic_DNA"/>
</dbReference>
<proteinExistence type="inferred from homology"/>
<dbReference type="NCBIfam" id="TIGR03837">
    <property type="entry name" value="efp_Arg_rhamno"/>
    <property type="match status" value="1"/>
</dbReference>
<comment type="similarity">
    <text evidence="4">Belongs to the glycosyltransferase 104 family.</text>
</comment>
<sequence length="371" mass="41927">MGRLSFDIFCRVVDNYGDIGVCWRLARQLAQAPHQHEVRLWVDDLHSFSRIAPQLRTQDGSQRIDDVDIVHWTAPAPVMQPHAVVIEAFACDPPPSFIEAMARHDSLWINLEYLSAENWVESCHGLPSLQPNGLRKYFYFPGFTAKTGGLLREPGLLAKRAQWLSNPGRRLDLMKSVNVPNEQIHRLEEGALLAFLFCYPDAPARALLAGLNEQDRPALLLVPQGVYPSLAAHTSEHVHLHEVPFVDQANFDLLLWSSDLNFVRGEDSLVRALWAGKPLVWQIYAQEAGAHMDKLQAWLDQSGYPAAAQALMQHWNLGNEREVSAHLCEALKPQNWQNWQSSCADFSQKLAEYPDLAHCLVDFCTQKQRSG</sequence>
<keyword evidence="8" id="KW-0251">Elongation factor</keyword>
<dbReference type="GO" id="GO:0003746">
    <property type="term" value="F:translation elongation factor activity"/>
    <property type="evidence" value="ECO:0007669"/>
    <property type="project" value="UniProtKB-KW"/>
</dbReference>
<comment type="caution">
    <text evidence="8">The sequence shown here is derived from an EMBL/GenBank/DDBJ whole genome shotgun (WGS) entry which is preliminary data.</text>
</comment>
<accession>A0A2N4U8A1</accession>
<gene>
    <name evidence="8" type="ORF">CR159_03135</name>
</gene>
<dbReference type="InterPro" id="IPR016633">
    <property type="entry name" value="EarP"/>
</dbReference>
<dbReference type="Proteomes" id="UP000234190">
    <property type="component" value="Unassembled WGS sequence"/>
</dbReference>
<organism evidence="8 9">
    <name type="scientific">Pollutimonas subterranea</name>
    <dbReference type="NCBI Taxonomy" id="2045210"/>
    <lineage>
        <taxon>Bacteria</taxon>
        <taxon>Pseudomonadati</taxon>
        <taxon>Pseudomonadota</taxon>
        <taxon>Betaproteobacteria</taxon>
        <taxon>Burkholderiales</taxon>
        <taxon>Alcaligenaceae</taxon>
        <taxon>Pollutimonas</taxon>
    </lineage>
</organism>
<keyword evidence="2 8" id="KW-0808">Transferase</keyword>
<evidence type="ECO:0000256" key="2">
    <source>
        <dbReference type="ARBA" id="ARBA00022679"/>
    </source>
</evidence>
<evidence type="ECO:0000256" key="6">
    <source>
        <dbReference type="ARBA" id="ARBA00030025"/>
    </source>
</evidence>
<evidence type="ECO:0000256" key="7">
    <source>
        <dbReference type="ARBA" id="ARBA00048472"/>
    </source>
</evidence>
<dbReference type="RefSeq" id="WP_102072559.1">
    <property type="nucleotide sequence ID" value="NZ_PDNW01000002.1"/>
</dbReference>
<dbReference type="Pfam" id="PF10093">
    <property type="entry name" value="EarP"/>
    <property type="match status" value="1"/>
</dbReference>
<keyword evidence="8" id="KW-0648">Protein biosynthesis</keyword>
<evidence type="ECO:0000256" key="1">
    <source>
        <dbReference type="ARBA" id="ARBA00022676"/>
    </source>
</evidence>
<evidence type="ECO:0000256" key="5">
    <source>
        <dbReference type="ARBA" id="ARBA00024416"/>
    </source>
</evidence>
<comment type="function">
    <text evidence="3">Protein-arginine rhamnosyltransferase that catalyzes the transfer of a single rhamnose to elongation factor P (EF-P) on 'Lys-32', a modification required for EF-P-dependent rescue of polyproline stalled ribosomes.</text>
</comment>
<evidence type="ECO:0000256" key="4">
    <source>
        <dbReference type="ARBA" id="ARBA00024346"/>
    </source>
</evidence>
<comment type="catalytic activity">
    <reaction evidence="7">
        <text>dTDP-beta-L-rhamnose + L-arginyl-[protein] = N(omega)-(alpha-L-rhamnosyl)-L-arginyl-[protein] + dTDP + H(+)</text>
        <dbReference type="Rhea" id="RHEA:66692"/>
        <dbReference type="Rhea" id="RHEA-COMP:10532"/>
        <dbReference type="Rhea" id="RHEA-COMP:17096"/>
        <dbReference type="ChEBI" id="CHEBI:15378"/>
        <dbReference type="ChEBI" id="CHEBI:29965"/>
        <dbReference type="ChEBI" id="CHEBI:57510"/>
        <dbReference type="ChEBI" id="CHEBI:58369"/>
        <dbReference type="ChEBI" id="CHEBI:167445"/>
    </reaction>
    <physiologicalReaction direction="left-to-right" evidence="7">
        <dbReference type="Rhea" id="RHEA:66693"/>
    </physiologicalReaction>
</comment>
<keyword evidence="9" id="KW-1185">Reference proteome</keyword>
<evidence type="ECO:0000313" key="9">
    <source>
        <dbReference type="Proteomes" id="UP000234190"/>
    </source>
</evidence>
<dbReference type="OrthoDB" id="209085at2"/>
<evidence type="ECO:0000313" key="8">
    <source>
        <dbReference type="EMBL" id="PLC51241.1"/>
    </source>
</evidence>
<protein>
    <recommendedName>
        <fullName evidence="5">Protein-arginine rhamnosyltransferase</fullName>
    </recommendedName>
    <alternativeName>
        <fullName evidence="6">EF-P arginine rhamnosyltransferase</fullName>
    </alternativeName>
</protein>